<evidence type="ECO:0000313" key="2">
    <source>
        <dbReference type="EMBL" id="GGH83208.1"/>
    </source>
</evidence>
<sequence length="189" mass="21318">MRALLLLCIFSMATRKVLYAQKDTVAWFTQPGVTLLNGDKYTSAAITAVTGVHYKQWYLGVGAGIDYYKVRSIPLLAELRFESKLKAAPFVYARAGYNVAWALEHQHTKPYVFWGTNSVFNNGKYAAAGLGCYVYRKDDTGVALTLGYSAKGVTELYDETIWNGTRTVTESRKLDYVFRRLDIGVSYRF</sequence>
<evidence type="ECO:0000313" key="3">
    <source>
        <dbReference type="Proteomes" id="UP000627292"/>
    </source>
</evidence>
<dbReference type="EMBL" id="BMIB01000009">
    <property type="protein sequence ID" value="GGH83208.1"/>
    <property type="molecule type" value="Genomic_DNA"/>
</dbReference>
<keyword evidence="3" id="KW-1185">Reference proteome</keyword>
<reference evidence="2" key="1">
    <citation type="journal article" date="2014" name="Int. J. Syst. Evol. Microbiol.">
        <title>Complete genome sequence of Corynebacterium casei LMG S-19264T (=DSM 44701T), isolated from a smear-ripened cheese.</title>
        <authorList>
            <consortium name="US DOE Joint Genome Institute (JGI-PGF)"/>
            <person name="Walter F."/>
            <person name="Albersmeier A."/>
            <person name="Kalinowski J."/>
            <person name="Ruckert C."/>
        </authorList>
    </citation>
    <scope>NUCLEOTIDE SEQUENCE</scope>
    <source>
        <strain evidence="2">CGMCC 1.15290</strain>
    </source>
</reference>
<organism evidence="2 3">
    <name type="scientific">Filimonas zeae</name>
    <dbReference type="NCBI Taxonomy" id="1737353"/>
    <lineage>
        <taxon>Bacteria</taxon>
        <taxon>Pseudomonadati</taxon>
        <taxon>Bacteroidota</taxon>
        <taxon>Chitinophagia</taxon>
        <taxon>Chitinophagales</taxon>
        <taxon>Chitinophagaceae</taxon>
        <taxon>Filimonas</taxon>
    </lineage>
</organism>
<evidence type="ECO:0000256" key="1">
    <source>
        <dbReference type="SAM" id="SignalP"/>
    </source>
</evidence>
<feature type="chain" id="PRO_5037057403" description="Outer membrane protein beta-barrel domain-containing protein" evidence="1">
    <location>
        <begin position="21"/>
        <end position="189"/>
    </location>
</feature>
<evidence type="ECO:0008006" key="4">
    <source>
        <dbReference type="Google" id="ProtNLM"/>
    </source>
</evidence>
<proteinExistence type="predicted"/>
<keyword evidence="1" id="KW-0732">Signal</keyword>
<reference evidence="2" key="2">
    <citation type="submission" date="2020-09" db="EMBL/GenBank/DDBJ databases">
        <authorList>
            <person name="Sun Q."/>
            <person name="Zhou Y."/>
        </authorList>
    </citation>
    <scope>NUCLEOTIDE SEQUENCE</scope>
    <source>
        <strain evidence="2">CGMCC 1.15290</strain>
    </source>
</reference>
<name>A0A917MZW2_9BACT</name>
<dbReference type="RefSeq" id="WP_188959365.1">
    <property type="nucleotide sequence ID" value="NZ_BMIB01000009.1"/>
</dbReference>
<gene>
    <name evidence="2" type="ORF">GCM10011379_58250</name>
</gene>
<comment type="caution">
    <text evidence="2">The sequence shown here is derived from an EMBL/GenBank/DDBJ whole genome shotgun (WGS) entry which is preliminary data.</text>
</comment>
<dbReference type="AlphaFoldDB" id="A0A917MZW2"/>
<accession>A0A917MZW2</accession>
<protein>
    <recommendedName>
        <fullName evidence="4">Outer membrane protein beta-barrel domain-containing protein</fullName>
    </recommendedName>
</protein>
<feature type="signal peptide" evidence="1">
    <location>
        <begin position="1"/>
        <end position="20"/>
    </location>
</feature>
<dbReference type="Proteomes" id="UP000627292">
    <property type="component" value="Unassembled WGS sequence"/>
</dbReference>